<organism evidence="9 10">
    <name type="scientific">Hyalella azteca</name>
    <name type="common">Amphipod</name>
    <dbReference type="NCBI Taxonomy" id="294128"/>
    <lineage>
        <taxon>Eukaryota</taxon>
        <taxon>Metazoa</taxon>
        <taxon>Ecdysozoa</taxon>
        <taxon>Arthropoda</taxon>
        <taxon>Crustacea</taxon>
        <taxon>Multicrustacea</taxon>
        <taxon>Malacostraca</taxon>
        <taxon>Eumalacostraca</taxon>
        <taxon>Peracarida</taxon>
        <taxon>Amphipoda</taxon>
        <taxon>Senticaudata</taxon>
        <taxon>Talitrida</taxon>
        <taxon>Talitroidea</taxon>
        <taxon>Hyalellidae</taxon>
        <taxon>Hyalella</taxon>
    </lineage>
</organism>
<evidence type="ECO:0000313" key="10">
    <source>
        <dbReference type="RefSeq" id="XP_018018567.1"/>
    </source>
</evidence>
<evidence type="ECO:0000256" key="4">
    <source>
        <dbReference type="ARBA" id="ARBA00022999"/>
    </source>
</evidence>
<proteinExistence type="predicted"/>
<feature type="region of interest" description="Disordered" evidence="6">
    <location>
        <begin position="345"/>
        <end position="364"/>
    </location>
</feature>
<dbReference type="Proteomes" id="UP000694843">
    <property type="component" value="Unplaced"/>
</dbReference>
<keyword evidence="3" id="KW-0833">Ubl conjugation pathway</keyword>
<dbReference type="GO" id="GO:0009968">
    <property type="term" value="P:negative regulation of signal transduction"/>
    <property type="evidence" value="ECO:0007669"/>
    <property type="project" value="UniProtKB-KW"/>
</dbReference>
<keyword evidence="4 5" id="KW-0727">SH2 domain</keyword>
<dbReference type="GeneID" id="108675093"/>
<dbReference type="InterPro" id="IPR001496">
    <property type="entry name" value="SOCS_box"/>
</dbReference>
<dbReference type="GO" id="GO:0005942">
    <property type="term" value="C:phosphatidylinositol 3-kinase complex"/>
    <property type="evidence" value="ECO:0007669"/>
    <property type="project" value="TreeGrafter"/>
</dbReference>
<evidence type="ECO:0000256" key="1">
    <source>
        <dbReference type="ARBA" id="ARBA00022604"/>
    </source>
</evidence>
<dbReference type="InterPro" id="IPR036860">
    <property type="entry name" value="SH2_dom_sf"/>
</dbReference>
<evidence type="ECO:0000313" key="9">
    <source>
        <dbReference type="Proteomes" id="UP000694843"/>
    </source>
</evidence>
<dbReference type="PANTHER" id="PTHR10155">
    <property type="entry name" value="PHOSPHATIDYLINOSITOL 3-KINASE REGULATORY SUBUNIT"/>
    <property type="match status" value="1"/>
</dbReference>
<protein>
    <submittedName>
        <fullName evidence="10">Uncharacterized protein LOC108675093</fullName>
    </submittedName>
</protein>
<dbReference type="PROSITE" id="PS50225">
    <property type="entry name" value="SOCS"/>
    <property type="match status" value="1"/>
</dbReference>
<keyword evidence="9" id="KW-1185">Reference proteome</keyword>
<dbReference type="KEGG" id="hazt:108675093"/>
<dbReference type="SUPFAM" id="SSF55550">
    <property type="entry name" value="SH2 domain"/>
    <property type="match status" value="1"/>
</dbReference>
<dbReference type="InterPro" id="IPR036036">
    <property type="entry name" value="SOCS_box-like_dom_sf"/>
</dbReference>
<evidence type="ECO:0000259" key="8">
    <source>
        <dbReference type="PROSITE" id="PS50225"/>
    </source>
</evidence>
<feature type="domain" description="SH2" evidence="7">
    <location>
        <begin position="376"/>
        <end position="483"/>
    </location>
</feature>
<evidence type="ECO:0000259" key="7">
    <source>
        <dbReference type="PROSITE" id="PS50001"/>
    </source>
</evidence>
<dbReference type="PROSITE" id="PS50001">
    <property type="entry name" value="SH2"/>
    <property type="match status" value="1"/>
</dbReference>
<dbReference type="PANTHER" id="PTHR10155:SF32">
    <property type="entry name" value="LP02169P"/>
    <property type="match status" value="1"/>
</dbReference>
<dbReference type="RefSeq" id="XP_018018567.1">
    <property type="nucleotide sequence ID" value="XM_018163078.2"/>
</dbReference>
<sequence length="527" mass="58900">MRVKMFKKFNLKILPINTNESRNPVKENMENVSSLSKGLDVTENGIRSYDGLDETQSSVVPNSQLENCSVVPKMTVNKKKFQSRVLRNMREKLRNAFSVEHRRNESKPGKNVISEEKESKLVVAHNPSLENSLEIVSENLSVRNDRYIINDAAHESACEYSSSIQPWLPLPEVVLSSHMSLDHLSIQHTSTVSASNVIKNGSEYTTQCSHSSNNDVNFPASDQTVALNSPASSPLGICASHHWPVSFQFTDAGLLEADGIHNVKRILTVHKETYPVYPFHESLSKHQGNVSKFLPSTNNGSQQIIEDISRNEGSCIETYEAGDAPVLPYKKATLDTHERVRRDPIGAHSSSQASPEEQAATKSWSQEFSDISKHNWYWGPIKRHEAEEQLSKCSDGVFLVRDSSDDRYLLSLSFRSSGKTFHTRIEHSNGLFSFNPVPEHRGYPTLAELIDSCVASSNAGVFCYSKARNSNNPGFPVRLCTPLSRATQVQPLQSLCSFVILQHTRLDLVPLLPLPPSLTRLLAQKHR</sequence>
<dbReference type="Pfam" id="PF00017">
    <property type="entry name" value="SH2"/>
    <property type="match status" value="1"/>
</dbReference>
<dbReference type="Gene3D" id="3.30.505.10">
    <property type="entry name" value="SH2 domain"/>
    <property type="match status" value="1"/>
</dbReference>
<reference evidence="10" key="1">
    <citation type="submission" date="2025-08" db="UniProtKB">
        <authorList>
            <consortium name="RefSeq"/>
        </authorList>
    </citation>
    <scope>IDENTIFICATION</scope>
    <source>
        <tissue evidence="10">Whole organism</tissue>
    </source>
</reference>
<feature type="compositionally biased region" description="Low complexity" evidence="6">
    <location>
        <begin position="347"/>
        <end position="360"/>
    </location>
</feature>
<gene>
    <name evidence="10" type="primary">LOC108675093</name>
</gene>
<keyword evidence="2" id="KW-0734">Signal transduction inhibitor</keyword>
<feature type="domain" description="SOCS box" evidence="8">
    <location>
        <begin position="478"/>
        <end position="527"/>
    </location>
</feature>
<dbReference type="AlphaFoldDB" id="A0A8B7NXU7"/>
<evidence type="ECO:0000256" key="2">
    <source>
        <dbReference type="ARBA" id="ARBA00022700"/>
    </source>
</evidence>
<dbReference type="OrthoDB" id="6270897at2759"/>
<keyword evidence="1" id="KW-0341">Growth regulation</keyword>
<dbReference type="GO" id="GO:0035556">
    <property type="term" value="P:intracellular signal transduction"/>
    <property type="evidence" value="ECO:0007669"/>
    <property type="project" value="InterPro"/>
</dbReference>
<evidence type="ECO:0000256" key="3">
    <source>
        <dbReference type="ARBA" id="ARBA00022786"/>
    </source>
</evidence>
<evidence type="ECO:0000256" key="5">
    <source>
        <dbReference type="PROSITE-ProRule" id="PRU00191"/>
    </source>
</evidence>
<dbReference type="GO" id="GO:0046854">
    <property type="term" value="P:phosphatidylinositol phosphate biosynthetic process"/>
    <property type="evidence" value="ECO:0007669"/>
    <property type="project" value="TreeGrafter"/>
</dbReference>
<dbReference type="SMART" id="SM00253">
    <property type="entry name" value="SOCS"/>
    <property type="match status" value="1"/>
</dbReference>
<dbReference type="SUPFAM" id="SSF158235">
    <property type="entry name" value="SOCS box-like"/>
    <property type="match status" value="1"/>
</dbReference>
<evidence type="ECO:0000256" key="6">
    <source>
        <dbReference type="SAM" id="MobiDB-lite"/>
    </source>
</evidence>
<dbReference type="InterPro" id="IPR000980">
    <property type="entry name" value="SH2"/>
</dbReference>
<dbReference type="GO" id="GO:0046935">
    <property type="term" value="F:1-phosphatidylinositol-3-kinase regulator activity"/>
    <property type="evidence" value="ECO:0007669"/>
    <property type="project" value="TreeGrafter"/>
</dbReference>
<dbReference type="SMART" id="SM00252">
    <property type="entry name" value="SH2"/>
    <property type="match status" value="1"/>
</dbReference>
<name>A0A8B7NXU7_HYAAZ</name>
<accession>A0A8B7NXU7</accession>